<proteinExistence type="predicted"/>
<protein>
    <submittedName>
        <fullName evidence="1">Uncharacterized protein</fullName>
    </submittedName>
</protein>
<reference evidence="1" key="1">
    <citation type="submission" date="2022-11" db="EMBL/GenBank/DDBJ databases">
        <authorList>
            <person name="Petersen C."/>
        </authorList>
    </citation>
    <scope>NUCLEOTIDE SEQUENCE</scope>
    <source>
        <strain evidence="1">IBT 23319</strain>
    </source>
</reference>
<dbReference type="GeneID" id="81380374"/>
<dbReference type="OrthoDB" id="4344671at2759"/>
<name>A0A9W9TTE5_PENCI</name>
<dbReference type="Proteomes" id="UP001147733">
    <property type="component" value="Unassembled WGS sequence"/>
</dbReference>
<gene>
    <name evidence="1" type="ORF">N7469_002287</name>
</gene>
<comment type="caution">
    <text evidence="1">The sequence shown here is derived from an EMBL/GenBank/DDBJ whole genome shotgun (WGS) entry which is preliminary data.</text>
</comment>
<accession>A0A9W9TTE5</accession>
<dbReference type="EMBL" id="JAPQKT010000002">
    <property type="protein sequence ID" value="KAJ5240696.1"/>
    <property type="molecule type" value="Genomic_DNA"/>
</dbReference>
<evidence type="ECO:0000313" key="2">
    <source>
        <dbReference type="Proteomes" id="UP001147733"/>
    </source>
</evidence>
<sequence>MPRAKFTDANITLSLNRKYPHMLVGLLDNNNNGQGYLGPGSRLEHFTGEVEAINVKWDSWDHSSPAQAIEIAESVDFDAGIGITLKMDDNGFYFTQEKKARFYYEYY</sequence>
<keyword evidence="2" id="KW-1185">Reference proteome</keyword>
<organism evidence="1 2">
    <name type="scientific">Penicillium citrinum</name>
    <dbReference type="NCBI Taxonomy" id="5077"/>
    <lineage>
        <taxon>Eukaryota</taxon>
        <taxon>Fungi</taxon>
        <taxon>Dikarya</taxon>
        <taxon>Ascomycota</taxon>
        <taxon>Pezizomycotina</taxon>
        <taxon>Eurotiomycetes</taxon>
        <taxon>Eurotiomycetidae</taxon>
        <taxon>Eurotiales</taxon>
        <taxon>Aspergillaceae</taxon>
        <taxon>Penicillium</taxon>
    </lineage>
</organism>
<dbReference type="AlphaFoldDB" id="A0A9W9TTE5"/>
<dbReference type="RefSeq" id="XP_056503701.1">
    <property type="nucleotide sequence ID" value="XM_056641207.1"/>
</dbReference>
<reference evidence="1" key="2">
    <citation type="journal article" date="2023" name="IMA Fungus">
        <title>Comparative genomic study of the Penicillium genus elucidates a diverse pangenome and 15 lateral gene transfer events.</title>
        <authorList>
            <person name="Petersen C."/>
            <person name="Sorensen T."/>
            <person name="Nielsen M.R."/>
            <person name="Sondergaard T.E."/>
            <person name="Sorensen J.L."/>
            <person name="Fitzpatrick D.A."/>
            <person name="Frisvad J.C."/>
            <person name="Nielsen K.L."/>
        </authorList>
    </citation>
    <scope>NUCLEOTIDE SEQUENCE</scope>
    <source>
        <strain evidence="1">IBT 23319</strain>
    </source>
</reference>
<evidence type="ECO:0000313" key="1">
    <source>
        <dbReference type="EMBL" id="KAJ5240696.1"/>
    </source>
</evidence>